<evidence type="ECO:0000313" key="1">
    <source>
        <dbReference type="EMBL" id="GBM31358.1"/>
    </source>
</evidence>
<dbReference type="Proteomes" id="UP000499080">
    <property type="component" value="Unassembled WGS sequence"/>
</dbReference>
<feature type="non-terminal residue" evidence="1">
    <location>
        <position position="45"/>
    </location>
</feature>
<proteinExistence type="predicted"/>
<accession>A0A4Y2ET51</accession>
<name>A0A4Y2ET51_ARAVE</name>
<gene>
    <name evidence="1" type="ORF">AVEN_269428_1</name>
</gene>
<reference evidence="1 2" key="1">
    <citation type="journal article" date="2019" name="Sci. Rep.">
        <title>Orb-weaving spider Araneus ventricosus genome elucidates the spidroin gene catalogue.</title>
        <authorList>
            <person name="Kono N."/>
            <person name="Nakamura H."/>
            <person name="Ohtoshi R."/>
            <person name="Moran D.A.P."/>
            <person name="Shinohara A."/>
            <person name="Yoshida Y."/>
            <person name="Fujiwara M."/>
            <person name="Mori M."/>
            <person name="Tomita M."/>
            <person name="Arakawa K."/>
        </authorList>
    </citation>
    <scope>NUCLEOTIDE SEQUENCE [LARGE SCALE GENOMIC DNA]</scope>
</reference>
<sequence>MRSSIAISCQIPEALEKSHRGVTLQYYIPTQALKSMSQLFQAVEK</sequence>
<protein>
    <submittedName>
        <fullName evidence="1">Uncharacterized protein</fullName>
    </submittedName>
</protein>
<dbReference type="EMBL" id="BGPR01093540">
    <property type="protein sequence ID" value="GBM31358.1"/>
    <property type="molecule type" value="Genomic_DNA"/>
</dbReference>
<organism evidence="1 2">
    <name type="scientific">Araneus ventricosus</name>
    <name type="common">Orbweaver spider</name>
    <name type="synonym">Epeira ventricosa</name>
    <dbReference type="NCBI Taxonomy" id="182803"/>
    <lineage>
        <taxon>Eukaryota</taxon>
        <taxon>Metazoa</taxon>
        <taxon>Ecdysozoa</taxon>
        <taxon>Arthropoda</taxon>
        <taxon>Chelicerata</taxon>
        <taxon>Arachnida</taxon>
        <taxon>Araneae</taxon>
        <taxon>Araneomorphae</taxon>
        <taxon>Entelegynae</taxon>
        <taxon>Araneoidea</taxon>
        <taxon>Araneidae</taxon>
        <taxon>Araneus</taxon>
    </lineage>
</organism>
<comment type="caution">
    <text evidence="1">The sequence shown here is derived from an EMBL/GenBank/DDBJ whole genome shotgun (WGS) entry which is preliminary data.</text>
</comment>
<keyword evidence="2" id="KW-1185">Reference proteome</keyword>
<evidence type="ECO:0000313" key="2">
    <source>
        <dbReference type="Proteomes" id="UP000499080"/>
    </source>
</evidence>
<dbReference type="AlphaFoldDB" id="A0A4Y2ET51"/>